<protein>
    <submittedName>
        <fullName evidence="3">Uncharacterized protein</fullName>
    </submittedName>
</protein>
<reference evidence="3 4" key="1">
    <citation type="submission" date="2017-09" db="EMBL/GenBank/DDBJ databases">
        <title>Depth-based differentiation of microbial function through sediment-hosted aquifers and enrichment of novel symbionts in the deep terrestrial subsurface.</title>
        <authorList>
            <person name="Probst A.J."/>
            <person name="Ladd B."/>
            <person name="Jarett J.K."/>
            <person name="Geller-Mcgrath D.E."/>
            <person name="Sieber C.M."/>
            <person name="Emerson J.B."/>
            <person name="Anantharaman K."/>
            <person name="Thomas B.C."/>
            <person name="Malmstrom R."/>
            <person name="Stieglmeier M."/>
            <person name="Klingl A."/>
            <person name="Woyke T."/>
            <person name="Ryan C.M."/>
            <person name="Banfield J.F."/>
        </authorList>
    </citation>
    <scope>NUCLEOTIDE SEQUENCE [LARGE SCALE GENOMIC DNA]</scope>
    <source>
        <strain evidence="3">CG11_big_fil_rev_8_21_14_0_20_37_16</strain>
    </source>
</reference>
<dbReference type="EMBL" id="PCVK01000122">
    <property type="protein sequence ID" value="PIQ71281.1"/>
    <property type="molecule type" value="Genomic_DNA"/>
</dbReference>
<dbReference type="AlphaFoldDB" id="A0A2H0KJ57"/>
<evidence type="ECO:0000313" key="4">
    <source>
        <dbReference type="Proteomes" id="UP000229497"/>
    </source>
</evidence>
<evidence type="ECO:0000256" key="2">
    <source>
        <dbReference type="SAM" id="Phobius"/>
    </source>
</evidence>
<gene>
    <name evidence="3" type="ORF">COV87_04335</name>
</gene>
<name>A0A2H0KJ57_9BACT</name>
<feature type="transmembrane region" description="Helical" evidence="2">
    <location>
        <begin position="7"/>
        <end position="28"/>
    </location>
</feature>
<accession>A0A2H0KJ57</accession>
<keyword evidence="2" id="KW-1133">Transmembrane helix</keyword>
<keyword evidence="2" id="KW-0812">Transmembrane</keyword>
<keyword evidence="2" id="KW-0472">Membrane</keyword>
<proteinExistence type="predicted"/>
<evidence type="ECO:0000313" key="3">
    <source>
        <dbReference type="EMBL" id="PIQ71281.1"/>
    </source>
</evidence>
<comment type="caution">
    <text evidence="3">The sequence shown here is derived from an EMBL/GenBank/DDBJ whole genome shotgun (WGS) entry which is preliminary data.</text>
</comment>
<sequence>MLRIPRIPKIVFIVVSIGISFLISSFLYSHYFDESSEFDTVALKSDVDALVTSVTTFHFELPRVTLFSQRIESPSPTPEKPYPTPVGSMLPGIPTSTPYVQPTRRVSILPTYPYQPTRISTKPPIKQPTIAPTQTPKPTKKPKPTPTPLAPPGYLRPGVGLEDIFKKAGELSCVPTALLKAFVAQEAPGVLNWSNEQALFYNAYDWWHRVKTVKQVCGGYGYYTHTGLVAEDSLFPGEKCKDPFSPETASDTYSRVIGSCQMLQSYWEKDFKNPTKQKLKVGQVDRRVLIDCLIGYGIHFRKDTGYSGSCNNWDMKYVAKAACVNAGGTCDNYCYIICNNYNKYAGKNNNCNSVKDLFVPGSYCQFK</sequence>
<organism evidence="3 4">
    <name type="scientific">Candidatus Roizmanbacteria bacterium CG11_big_fil_rev_8_21_14_0_20_37_16</name>
    <dbReference type="NCBI Taxonomy" id="1974857"/>
    <lineage>
        <taxon>Bacteria</taxon>
        <taxon>Candidatus Roizmaniibacteriota</taxon>
    </lineage>
</organism>
<evidence type="ECO:0000256" key="1">
    <source>
        <dbReference type="SAM" id="MobiDB-lite"/>
    </source>
</evidence>
<dbReference type="Proteomes" id="UP000229497">
    <property type="component" value="Unassembled WGS sequence"/>
</dbReference>
<feature type="region of interest" description="Disordered" evidence="1">
    <location>
        <begin position="115"/>
        <end position="153"/>
    </location>
</feature>
<feature type="compositionally biased region" description="Low complexity" evidence="1">
    <location>
        <begin position="121"/>
        <end position="137"/>
    </location>
</feature>